<dbReference type="AlphaFoldDB" id="A0A8J4CTS4"/>
<feature type="compositionally biased region" description="Low complexity" evidence="1">
    <location>
        <begin position="390"/>
        <end position="405"/>
    </location>
</feature>
<feature type="compositionally biased region" description="Low complexity" evidence="1">
    <location>
        <begin position="412"/>
        <end position="421"/>
    </location>
</feature>
<sequence length="757" mass="77601">MVLQIPSSSMFCYCGMKRRRLAIPCADCGFEDSNSHSPAAPLIPNNFPIITPSSGRVCSLRRSTAHSAGPAAAGAAVGLTQKTSRKVLGPWHYPDCGTCPAAFTLLHGEDLGRRPKPERCTRQAECATGKVSGALALQPLTNSSLFDEMTITPKRPFSAPPDINDVPPTLSRVAADLQTSLASPQFVTLRPIPASEQFTRPQAPWSFPAANMWCNDLENYDWLKTGCSIAATITSNTPSAATTTITSTTPSAAATTTITSTTPLAAATTTITGSVTVTSGYTSIPVALSASISPLRRSKHAAAKYSRSRQLASSMAVPAAGGSDAAAAATVASASASVGVGVEPGGSPDWAAAMAAPAAQMWFGLPSSGCGCDDGEDDGHAMYRTTCTSTTATSRTPATPAAAAVQPPPAPSVGAAAASLPPTLPQRAANGRDVPSAGLGGSRSSEGQGSRLLLRLWPLGKQPQPHAGLHVPSQELQQPQPQAQPQPHLMMVTGAIRNHNPKFGAGVLIEPHLVAALPLARLERLLQAAEAAAAAATACTWSLNHEAIAGATDEAATVIEGALEMCACSGCSLQGVSGSGGGGSSHVAAAPLPALRVDPLEYFEVDGRLLKGAVLQTACNVIRLAQLSNSLAIVPPWAPVAPDQDLRSTAGVVPSFGALYGKVCGSGSGGGISYFLPAAQPGRRREIVPLVAVLKVLVAFAGASRALQKVQGQCTEAAAVADGLTALLPLMRRGCACADVLMEKVERVLTEEPRLDA</sequence>
<protein>
    <submittedName>
        <fullName evidence="2">Uncharacterized protein</fullName>
    </submittedName>
</protein>
<reference evidence="2" key="1">
    <citation type="journal article" date="2021" name="Proc. Natl. Acad. Sci. U.S.A.">
        <title>Three genomes in the algal genus Volvox reveal the fate of a haploid sex-determining region after a transition to homothallism.</title>
        <authorList>
            <person name="Yamamoto K."/>
            <person name="Hamaji T."/>
            <person name="Kawai-Toyooka H."/>
            <person name="Matsuzaki R."/>
            <person name="Takahashi F."/>
            <person name="Nishimura Y."/>
            <person name="Kawachi M."/>
            <person name="Noguchi H."/>
            <person name="Minakuchi Y."/>
            <person name="Umen J.G."/>
            <person name="Toyoda A."/>
            <person name="Nozaki H."/>
        </authorList>
    </citation>
    <scope>NUCLEOTIDE SEQUENCE</scope>
    <source>
        <strain evidence="3">NIES-3785</strain>
        <strain evidence="2">NIES-3786</strain>
    </source>
</reference>
<dbReference type="Proteomes" id="UP000722791">
    <property type="component" value="Unassembled WGS sequence"/>
</dbReference>
<dbReference type="OrthoDB" id="553130at2759"/>
<proteinExistence type="predicted"/>
<dbReference type="EMBL" id="BNCQ01000080">
    <property type="protein sequence ID" value="GIM16506.1"/>
    <property type="molecule type" value="Genomic_DNA"/>
</dbReference>
<dbReference type="Proteomes" id="UP000747110">
    <property type="component" value="Unassembled WGS sequence"/>
</dbReference>
<dbReference type="EMBL" id="BNCP01000045">
    <property type="protein sequence ID" value="GIL88606.1"/>
    <property type="molecule type" value="Genomic_DNA"/>
</dbReference>
<name>A0A8J4CTS4_9CHLO</name>
<evidence type="ECO:0000256" key="1">
    <source>
        <dbReference type="SAM" id="MobiDB-lite"/>
    </source>
</evidence>
<gene>
    <name evidence="2" type="ORF">Vretifemale_16528</name>
    <name evidence="3" type="ORF">Vretimale_19146</name>
</gene>
<keyword evidence="4" id="KW-1185">Reference proteome</keyword>
<accession>A0A8J4CTS4</accession>
<organism evidence="2 4">
    <name type="scientific">Volvox reticuliferus</name>
    <dbReference type="NCBI Taxonomy" id="1737510"/>
    <lineage>
        <taxon>Eukaryota</taxon>
        <taxon>Viridiplantae</taxon>
        <taxon>Chlorophyta</taxon>
        <taxon>core chlorophytes</taxon>
        <taxon>Chlorophyceae</taxon>
        <taxon>CS clade</taxon>
        <taxon>Chlamydomonadales</taxon>
        <taxon>Volvocaceae</taxon>
        <taxon>Volvox</taxon>
    </lineage>
</organism>
<evidence type="ECO:0000313" key="4">
    <source>
        <dbReference type="Proteomes" id="UP000747110"/>
    </source>
</evidence>
<feature type="region of interest" description="Disordered" evidence="1">
    <location>
        <begin position="390"/>
        <end position="447"/>
    </location>
</feature>
<evidence type="ECO:0000313" key="2">
    <source>
        <dbReference type="EMBL" id="GIL88606.1"/>
    </source>
</evidence>
<evidence type="ECO:0000313" key="3">
    <source>
        <dbReference type="EMBL" id="GIM16506.1"/>
    </source>
</evidence>
<comment type="caution">
    <text evidence="2">The sequence shown here is derived from an EMBL/GenBank/DDBJ whole genome shotgun (WGS) entry which is preliminary data.</text>
</comment>